<evidence type="ECO:0000256" key="1">
    <source>
        <dbReference type="SAM" id="Phobius"/>
    </source>
</evidence>
<proteinExistence type="predicted"/>
<reference evidence="3" key="1">
    <citation type="submission" date="2018-05" db="EMBL/GenBank/DDBJ databases">
        <title>Leptospira yasudae sp. nov. and Leptospira stimsonii sp. nov., two pathogenic species of the genus Leptospira isolated from environmental sources.</title>
        <authorList>
            <person name="Casanovas-Massana A."/>
            <person name="Hamond C."/>
            <person name="Santos L.A."/>
            <person name="Hacker K.P."/>
            <person name="Balassiano I."/>
            <person name="Medeiros M.A."/>
            <person name="Reis M.G."/>
            <person name="Ko A.I."/>
            <person name="Wunder E.A."/>
        </authorList>
    </citation>
    <scope>NUCLEOTIDE SEQUENCE [LARGE SCALE GENOMIC DNA]</scope>
    <source>
        <strain evidence="3">AMB6-RJ</strain>
    </source>
</reference>
<name>A0A8B3CX68_9LEPT</name>
<dbReference type="AlphaFoldDB" id="A0A8B3CX68"/>
<evidence type="ECO:0000313" key="3">
    <source>
        <dbReference type="Proteomes" id="UP000266669"/>
    </source>
</evidence>
<keyword evidence="1" id="KW-0812">Transmembrane</keyword>
<accession>A0A8B3CX68</accession>
<organism evidence="2 3">
    <name type="scientific">Leptospira stimsonii</name>
    <dbReference type="NCBI Taxonomy" id="2202203"/>
    <lineage>
        <taxon>Bacteria</taxon>
        <taxon>Pseudomonadati</taxon>
        <taxon>Spirochaetota</taxon>
        <taxon>Spirochaetia</taxon>
        <taxon>Leptospirales</taxon>
        <taxon>Leptospiraceae</taxon>
        <taxon>Leptospira</taxon>
    </lineage>
</organism>
<dbReference type="EMBL" id="QHCS01000001">
    <property type="protein sequence ID" value="RHX88152.1"/>
    <property type="molecule type" value="Genomic_DNA"/>
</dbReference>
<evidence type="ECO:0000313" key="2">
    <source>
        <dbReference type="EMBL" id="RHX88152.1"/>
    </source>
</evidence>
<comment type="caution">
    <text evidence="2">The sequence shown here is derived from an EMBL/GenBank/DDBJ whole genome shotgun (WGS) entry which is preliminary data.</text>
</comment>
<keyword evidence="1" id="KW-1133">Transmembrane helix</keyword>
<protein>
    <submittedName>
        <fullName evidence="2">Uncharacterized protein</fullName>
    </submittedName>
</protein>
<gene>
    <name evidence="2" type="ORF">DLM78_04140</name>
</gene>
<sequence>MSHSDLKKNLVNSFLTGRKRRIVGTGKSTRKIFPFERNFAGTPAIIGKTSRGSAFLCGILMIMALFWKK</sequence>
<feature type="transmembrane region" description="Helical" evidence="1">
    <location>
        <begin position="49"/>
        <end position="67"/>
    </location>
</feature>
<dbReference type="Proteomes" id="UP000266669">
    <property type="component" value="Unassembled WGS sequence"/>
</dbReference>
<keyword evidence="1" id="KW-0472">Membrane</keyword>